<name>A0AAW1TQ03_9CUCU</name>
<organism evidence="2 3">
    <name type="scientific">Henosepilachna vigintioctopunctata</name>
    <dbReference type="NCBI Taxonomy" id="420089"/>
    <lineage>
        <taxon>Eukaryota</taxon>
        <taxon>Metazoa</taxon>
        <taxon>Ecdysozoa</taxon>
        <taxon>Arthropoda</taxon>
        <taxon>Hexapoda</taxon>
        <taxon>Insecta</taxon>
        <taxon>Pterygota</taxon>
        <taxon>Neoptera</taxon>
        <taxon>Endopterygota</taxon>
        <taxon>Coleoptera</taxon>
        <taxon>Polyphaga</taxon>
        <taxon>Cucujiformia</taxon>
        <taxon>Coccinelloidea</taxon>
        <taxon>Coccinellidae</taxon>
        <taxon>Epilachninae</taxon>
        <taxon>Epilachnini</taxon>
        <taxon>Henosepilachna</taxon>
    </lineage>
</organism>
<evidence type="ECO:0000256" key="1">
    <source>
        <dbReference type="SAM" id="SignalP"/>
    </source>
</evidence>
<evidence type="ECO:0000313" key="3">
    <source>
        <dbReference type="Proteomes" id="UP001431783"/>
    </source>
</evidence>
<evidence type="ECO:0000313" key="2">
    <source>
        <dbReference type="EMBL" id="KAK9869204.1"/>
    </source>
</evidence>
<dbReference type="EMBL" id="JARQZJ010000001">
    <property type="protein sequence ID" value="KAK9869204.1"/>
    <property type="molecule type" value="Genomic_DNA"/>
</dbReference>
<gene>
    <name evidence="2" type="ORF">WA026_002954</name>
</gene>
<dbReference type="AlphaFoldDB" id="A0AAW1TQ03"/>
<keyword evidence="1" id="KW-0732">Signal</keyword>
<feature type="chain" id="PRO_5043968415" description="Secreted protein" evidence="1">
    <location>
        <begin position="21"/>
        <end position="215"/>
    </location>
</feature>
<feature type="signal peptide" evidence="1">
    <location>
        <begin position="1"/>
        <end position="20"/>
    </location>
</feature>
<protein>
    <recommendedName>
        <fullName evidence="4">Secreted protein</fullName>
    </recommendedName>
</protein>
<proteinExistence type="predicted"/>
<dbReference type="Proteomes" id="UP001431783">
    <property type="component" value="Unassembled WGS sequence"/>
</dbReference>
<sequence length="215" mass="24727">MKMLWLVTATLMLTVVFSEGKTIRCKCWDGYKPQIDKDGPHCFGVKLTHIMPCNLPQPPRCVCTGSVNNILKDSTGTWCTTVRNIRNIFILLKQKKSVEHFQLSISLSLKFFEMFLPSVLLLLLFTESGLGKKSCICWDGFQIEKHDDGTSFCRGINSNKLFNCNLEQPPPCRCMIRNIEVHLDVGEDSCFFAECDNKEEWKSYKLRNPYFHALE</sequence>
<evidence type="ECO:0008006" key="4">
    <source>
        <dbReference type="Google" id="ProtNLM"/>
    </source>
</evidence>
<accession>A0AAW1TQ03</accession>
<comment type="caution">
    <text evidence="2">The sequence shown here is derived from an EMBL/GenBank/DDBJ whole genome shotgun (WGS) entry which is preliminary data.</text>
</comment>
<keyword evidence="3" id="KW-1185">Reference proteome</keyword>
<reference evidence="2 3" key="1">
    <citation type="submission" date="2023-03" db="EMBL/GenBank/DDBJ databases">
        <title>Genome insight into feeding habits of ladybird beetles.</title>
        <authorList>
            <person name="Li H.-S."/>
            <person name="Huang Y.-H."/>
            <person name="Pang H."/>
        </authorList>
    </citation>
    <scope>NUCLEOTIDE SEQUENCE [LARGE SCALE GENOMIC DNA]</scope>
    <source>
        <strain evidence="2">SYSU_2023b</strain>
        <tissue evidence="2">Whole body</tissue>
    </source>
</reference>